<proteinExistence type="predicted"/>
<protein>
    <submittedName>
        <fullName evidence="1">Uncharacterized protein</fullName>
    </submittedName>
</protein>
<dbReference type="EMBL" id="JAYMYS010000004">
    <property type="protein sequence ID" value="KAK7394841.1"/>
    <property type="molecule type" value="Genomic_DNA"/>
</dbReference>
<organism evidence="1 2">
    <name type="scientific">Psophocarpus tetragonolobus</name>
    <name type="common">Winged bean</name>
    <name type="synonym">Dolichos tetragonolobus</name>
    <dbReference type="NCBI Taxonomy" id="3891"/>
    <lineage>
        <taxon>Eukaryota</taxon>
        <taxon>Viridiplantae</taxon>
        <taxon>Streptophyta</taxon>
        <taxon>Embryophyta</taxon>
        <taxon>Tracheophyta</taxon>
        <taxon>Spermatophyta</taxon>
        <taxon>Magnoliopsida</taxon>
        <taxon>eudicotyledons</taxon>
        <taxon>Gunneridae</taxon>
        <taxon>Pentapetalae</taxon>
        <taxon>rosids</taxon>
        <taxon>fabids</taxon>
        <taxon>Fabales</taxon>
        <taxon>Fabaceae</taxon>
        <taxon>Papilionoideae</taxon>
        <taxon>50 kb inversion clade</taxon>
        <taxon>NPAAA clade</taxon>
        <taxon>indigoferoid/millettioid clade</taxon>
        <taxon>Phaseoleae</taxon>
        <taxon>Psophocarpus</taxon>
    </lineage>
</organism>
<name>A0AAN9XJU6_PSOTE</name>
<accession>A0AAN9XJU6</accession>
<sequence length="87" mass="10027">MKLIALCLVRLYAISFFLLTAKLQFSLSLHFTIPSTSSREIEFCTVAIYLATFSLWRYLVSLWVEEFSFSVSPSLCYNSQKIKGLML</sequence>
<comment type="caution">
    <text evidence="1">The sequence shown here is derived from an EMBL/GenBank/DDBJ whole genome shotgun (WGS) entry which is preliminary data.</text>
</comment>
<dbReference type="Proteomes" id="UP001386955">
    <property type="component" value="Unassembled WGS sequence"/>
</dbReference>
<reference evidence="1 2" key="1">
    <citation type="submission" date="2024-01" db="EMBL/GenBank/DDBJ databases">
        <title>The genomes of 5 underutilized Papilionoideae crops provide insights into root nodulation and disease resistanc.</title>
        <authorList>
            <person name="Jiang F."/>
        </authorList>
    </citation>
    <scope>NUCLEOTIDE SEQUENCE [LARGE SCALE GENOMIC DNA]</scope>
    <source>
        <strain evidence="1">DUOXIRENSHENG_FW03</strain>
        <tissue evidence="1">Leaves</tissue>
    </source>
</reference>
<keyword evidence="2" id="KW-1185">Reference proteome</keyword>
<evidence type="ECO:0000313" key="2">
    <source>
        <dbReference type="Proteomes" id="UP001386955"/>
    </source>
</evidence>
<dbReference type="AlphaFoldDB" id="A0AAN9XJU6"/>
<gene>
    <name evidence="1" type="ORF">VNO78_15382</name>
</gene>
<evidence type="ECO:0000313" key="1">
    <source>
        <dbReference type="EMBL" id="KAK7394841.1"/>
    </source>
</evidence>